<evidence type="ECO:0000313" key="1">
    <source>
        <dbReference type="EMBL" id="PNS92456.1"/>
    </source>
</evidence>
<proteinExistence type="predicted"/>
<sequence length="143" mass="16450">MLLHYVISNSILEMGFFNKHIMKSFPTLIVRFSDFTCLLRVITVQGMGFHVFEGLDRFALDTGFRDEFLCLTSSLRLLQVFSNSDIALVFCNIDVLLAVMHLYERYIYLANFLNAKQKTSDYSVSMPAQSFPVSRTHHSIHGK</sequence>
<reference evidence="1 2" key="1">
    <citation type="journal article" date="2006" name="Science">
        <title>The genome of black cottonwood, Populus trichocarpa (Torr. &amp; Gray).</title>
        <authorList>
            <person name="Tuskan G.A."/>
            <person name="Difazio S."/>
            <person name="Jansson S."/>
            <person name="Bohlmann J."/>
            <person name="Grigoriev I."/>
            <person name="Hellsten U."/>
            <person name="Putnam N."/>
            <person name="Ralph S."/>
            <person name="Rombauts S."/>
            <person name="Salamov A."/>
            <person name="Schein J."/>
            <person name="Sterck L."/>
            <person name="Aerts A."/>
            <person name="Bhalerao R.R."/>
            <person name="Bhalerao R.P."/>
            <person name="Blaudez D."/>
            <person name="Boerjan W."/>
            <person name="Brun A."/>
            <person name="Brunner A."/>
            <person name="Busov V."/>
            <person name="Campbell M."/>
            <person name="Carlson J."/>
            <person name="Chalot M."/>
            <person name="Chapman J."/>
            <person name="Chen G.L."/>
            <person name="Cooper D."/>
            <person name="Coutinho P.M."/>
            <person name="Couturier J."/>
            <person name="Covert S."/>
            <person name="Cronk Q."/>
            <person name="Cunningham R."/>
            <person name="Davis J."/>
            <person name="Degroeve S."/>
            <person name="Dejardin A."/>
            <person name="Depamphilis C."/>
            <person name="Detter J."/>
            <person name="Dirks B."/>
            <person name="Dubchak I."/>
            <person name="Duplessis S."/>
            <person name="Ehlting J."/>
            <person name="Ellis B."/>
            <person name="Gendler K."/>
            <person name="Goodstein D."/>
            <person name="Gribskov M."/>
            <person name="Grimwood J."/>
            <person name="Groover A."/>
            <person name="Gunter L."/>
            <person name="Hamberger B."/>
            <person name="Heinze B."/>
            <person name="Helariutta Y."/>
            <person name="Henrissat B."/>
            <person name="Holligan D."/>
            <person name="Holt R."/>
            <person name="Huang W."/>
            <person name="Islam-Faridi N."/>
            <person name="Jones S."/>
            <person name="Jones-Rhoades M."/>
            <person name="Jorgensen R."/>
            <person name="Joshi C."/>
            <person name="Kangasjarvi J."/>
            <person name="Karlsson J."/>
            <person name="Kelleher C."/>
            <person name="Kirkpatrick R."/>
            <person name="Kirst M."/>
            <person name="Kohler A."/>
            <person name="Kalluri U."/>
            <person name="Larimer F."/>
            <person name="Leebens-Mack J."/>
            <person name="Leple J.C."/>
            <person name="Locascio P."/>
            <person name="Lou Y."/>
            <person name="Lucas S."/>
            <person name="Martin F."/>
            <person name="Montanini B."/>
            <person name="Napoli C."/>
            <person name="Nelson D.R."/>
            <person name="Nelson C."/>
            <person name="Nieminen K."/>
            <person name="Nilsson O."/>
            <person name="Pereda V."/>
            <person name="Peter G."/>
            <person name="Philippe R."/>
            <person name="Pilate G."/>
            <person name="Poliakov A."/>
            <person name="Razumovskaya J."/>
            <person name="Richardson P."/>
            <person name="Rinaldi C."/>
            <person name="Ritland K."/>
            <person name="Rouze P."/>
            <person name="Ryaboy D."/>
            <person name="Schmutz J."/>
            <person name="Schrader J."/>
            <person name="Segerman B."/>
            <person name="Shin H."/>
            <person name="Siddiqui A."/>
            <person name="Sterky F."/>
            <person name="Terry A."/>
            <person name="Tsai C.J."/>
            <person name="Uberbacher E."/>
            <person name="Unneberg P."/>
            <person name="Vahala J."/>
            <person name="Wall K."/>
            <person name="Wessler S."/>
            <person name="Yang G."/>
            <person name="Yin T."/>
            <person name="Douglas C."/>
            <person name="Marra M."/>
            <person name="Sandberg G."/>
            <person name="Van de Peer Y."/>
            <person name="Rokhsar D."/>
        </authorList>
    </citation>
    <scope>NUCLEOTIDE SEQUENCE [LARGE SCALE GENOMIC DNA]</scope>
    <source>
        <strain evidence="2">cv. Nisqually</strain>
    </source>
</reference>
<evidence type="ECO:0000313" key="2">
    <source>
        <dbReference type="Proteomes" id="UP000006729"/>
    </source>
</evidence>
<accession>A0A2K1WVA1</accession>
<keyword evidence="2" id="KW-1185">Reference proteome</keyword>
<name>A0A2K1WVA1_POPTR</name>
<gene>
    <name evidence="1" type="ORF">POPTR_018G033800</name>
</gene>
<dbReference type="Proteomes" id="UP000006729">
    <property type="component" value="Chromosome 18"/>
</dbReference>
<organism evidence="1 2">
    <name type="scientific">Populus trichocarpa</name>
    <name type="common">Western balsam poplar</name>
    <name type="synonym">Populus balsamifera subsp. trichocarpa</name>
    <dbReference type="NCBI Taxonomy" id="3694"/>
    <lineage>
        <taxon>Eukaryota</taxon>
        <taxon>Viridiplantae</taxon>
        <taxon>Streptophyta</taxon>
        <taxon>Embryophyta</taxon>
        <taxon>Tracheophyta</taxon>
        <taxon>Spermatophyta</taxon>
        <taxon>Magnoliopsida</taxon>
        <taxon>eudicotyledons</taxon>
        <taxon>Gunneridae</taxon>
        <taxon>Pentapetalae</taxon>
        <taxon>rosids</taxon>
        <taxon>fabids</taxon>
        <taxon>Malpighiales</taxon>
        <taxon>Salicaceae</taxon>
        <taxon>Saliceae</taxon>
        <taxon>Populus</taxon>
    </lineage>
</organism>
<dbReference type="AlphaFoldDB" id="A0A2K1WVA1"/>
<dbReference type="EMBL" id="CM009307">
    <property type="protein sequence ID" value="PNS92456.1"/>
    <property type="molecule type" value="Genomic_DNA"/>
</dbReference>
<dbReference type="InParanoid" id="A0A2K1WVA1"/>
<protein>
    <submittedName>
        <fullName evidence="1">Uncharacterized protein</fullName>
    </submittedName>
</protein>